<sequence length="136" mass="15329">MSTGWACSHVVAAMSINEQFDLDLAATRLPTTKLSGGQRKIPNALTIDITGAKRFSTKLITRLQREPMYIHNWQVCKTSFLKKMEIKGAQMKNGVYQWRVKFVDGDELFYECQDIAEIIAASRNIGLDVTSLDEQA</sequence>
<dbReference type="EMBL" id="ANIY01000433">
    <property type="protein sequence ID" value="ETP52897.1"/>
    <property type="molecule type" value="Genomic_DNA"/>
</dbReference>
<dbReference type="Proteomes" id="UP000018948">
    <property type="component" value="Unassembled WGS sequence"/>
</dbReference>
<organism evidence="1 2">
    <name type="scientific">Phytophthora nicotianae P10297</name>
    <dbReference type="NCBI Taxonomy" id="1317064"/>
    <lineage>
        <taxon>Eukaryota</taxon>
        <taxon>Sar</taxon>
        <taxon>Stramenopiles</taxon>
        <taxon>Oomycota</taxon>
        <taxon>Peronosporomycetes</taxon>
        <taxon>Peronosporales</taxon>
        <taxon>Peronosporaceae</taxon>
        <taxon>Phytophthora</taxon>
    </lineage>
</organism>
<comment type="caution">
    <text evidence="1">The sequence shown here is derived from an EMBL/GenBank/DDBJ whole genome shotgun (WGS) entry which is preliminary data.</text>
</comment>
<protein>
    <submittedName>
        <fullName evidence="1">Uncharacterized protein</fullName>
    </submittedName>
</protein>
<accession>W2ZZT0</accession>
<reference evidence="1 2" key="1">
    <citation type="submission" date="2013-11" db="EMBL/GenBank/DDBJ databases">
        <title>The Genome Sequence of Phytophthora parasitica P10297.</title>
        <authorList>
            <consortium name="The Broad Institute Genomics Platform"/>
            <person name="Russ C."/>
            <person name="Tyler B."/>
            <person name="Panabieres F."/>
            <person name="Shan W."/>
            <person name="Tripathy S."/>
            <person name="Grunwald N."/>
            <person name="Machado M."/>
            <person name="Johnson C.S."/>
            <person name="Walker B."/>
            <person name="Young S.K."/>
            <person name="Zeng Q."/>
            <person name="Gargeya S."/>
            <person name="Fitzgerald M."/>
            <person name="Haas B."/>
            <person name="Abouelleil A."/>
            <person name="Allen A.W."/>
            <person name="Alvarado L."/>
            <person name="Arachchi H.M."/>
            <person name="Berlin A.M."/>
            <person name="Chapman S.B."/>
            <person name="Gainer-Dewar J."/>
            <person name="Goldberg J."/>
            <person name="Griggs A."/>
            <person name="Gujja S."/>
            <person name="Hansen M."/>
            <person name="Howarth C."/>
            <person name="Imamovic A."/>
            <person name="Ireland A."/>
            <person name="Larimer J."/>
            <person name="McCowan C."/>
            <person name="Murphy C."/>
            <person name="Pearson M."/>
            <person name="Poon T.W."/>
            <person name="Priest M."/>
            <person name="Roberts A."/>
            <person name="Saif S."/>
            <person name="Shea T."/>
            <person name="Sisk P."/>
            <person name="Sykes S."/>
            <person name="Wortman J."/>
            <person name="Nusbaum C."/>
            <person name="Birren B."/>
        </authorList>
    </citation>
    <scope>NUCLEOTIDE SEQUENCE [LARGE SCALE GENOMIC DNA]</scope>
    <source>
        <strain evidence="1 2">P10297</strain>
    </source>
</reference>
<proteinExistence type="predicted"/>
<evidence type="ECO:0000313" key="1">
    <source>
        <dbReference type="EMBL" id="ETP52897.1"/>
    </source>
</evidence>
<gene>
    <name evidence="1" type="ORF">F442_02153</name>
</gene>
<dbReference type="AlphaFoldDB" id="W2ZZT0"/>
<evidence type="ECO:0000313" key="2">
    <source>
        <dbReference type="Proteomes" id="UP000018948"/>
    </source>
</evidence>
<name>W2ZZT0_PHYNI</name>